<organism evidence="1 2">
    <name type="scientific">Frieseomelitta varia</name>
    <dbReference type="NCBI Taxonomy" id="561572"/>
    <lineage>
        <taxon>Eukaryota</taxon>
        <taxon>Metazoa</taxon>
        <taxon>Ecdysozoa</taxon>
        <taxon>Arthropoda</taxon>
        <taxon>Hexapoda</taxon>
        <taxon>Insecta</taxon>
        <taxon>Pterygota</taxon>
        <taxon>Neoptera</taxon>
        <taxon>Endopterygota</taxon>
        <taxon>Hymenoptera</taxon>
        <taxon>Apocrita</taxon>
        <taxon>Aculeata</taxon>
        <taxon>Apoidea</taxon>
        <taxon>Anthophila</taxon>
        <taxon>Apidae</taxon>
        <taxon>Frieseomelitta</taxon>
    </lineage>
</organism>
<gene>
    <name evidence="1" type="ORF">E2986_12766</name>
</gene>
<dbReference type="Proteomes" id="UP000655588">
    <property type="component" value="Unassembled WGS sequence"/>
</dbReference>
<proteinExistence type="predicted"/>
<name>A0A833W3P0_9HYME</name>
<sequence length="65" mass="7508">MSLRIMCLDASVWSCPSICALACRHTYGPDIRSYEYTALGFLWECFDLWNCCEGALCTTQPRYDR</sequence>
<protein>
    <submittedName>
        <fullName evidence="1">Uncharacterized protein</fullName>
    </submittedName>
</protein>
<dbReference type="AlphaFoldDB" id="A0A833W3P0"/>
<evidence type="ECO:0000313" key="2">
    <source>
        <dbReference type="Proteomes" id="UP000655588"/>
    </source>
</evidence>
<reference evidence="1" key="1">
    <citation type="submission" date="2019-11" db="EMBL/GenBank/DDBJ databases">
        <title>The nuclear and mitochondrial genomes of Frieseomelitta varia - a highly eusocial stingless bee (Meliponini) with a permanently sterile worker caste.</title>
        <authorList>
            <person name="Freitas F.C.P."/>
            <person name="Lourenco A.P."/>
            <person name="Nunes F.M.F."/>
            <person name="Paschoal A.R."/>
            <person name="Abreu F.C.P."/>
            <person name="Barbin F.O."/>
            <person name="Bataglia L."/>
            <person name="Cardoso-Junior C.A.M."/>
            <person name="Cervoni M.S."/>
            <person name="Silva S.R."/>
            <person name="Dalarmi F."/>
            <person name="Del Lama M.A."/>
            <person name="Depintor T.S."/>
            <person name="Ferreira K.M."/>
            <person name="Goria P.S."/>
            <person name="Jaskot M.C."/>
            <person name="Lago D.C."/>
            <person name="Luna-Lucena D."/>
            <person name="Moda L.M."/>
            <person name="Nascimento L."/>
            <person name="Pedrino M."/>
            <person name="Rabico F.O."/>
            <person name="Sanches F.C."/>
            <person name="Santos D.E."/>
            <person name="Santos C.G."/>
            <person name="Vieira J."/>
            <person name="Lopes T.F."/>
            <person name="Barchuk A.R."/>
            <person name="Hartfelder K."/>
            <person name="Simoes Z.L.P."/>
            <person name="Bitondi M.M.G."/>
            <person name="Pinheiro D.G."/>
        </authorList>
    </citation>
    <scope>NUCLEOTIDE SEQUENCE</scope>
    <source>
        <strain evidence="1">USP_RPSP 00005682</strain>
        <tissue evidence="1">Whole individual</tissue>
    </source>
</reference>
<keyword evidence="2" id="KW-1185">Reference proteome</keyword>
<evidence type="ECO:0000313" key="1">
    <source>
        <dbReference type="EMBL" id="KAF3422877.1"/>
    </source>
</evidence>
<accession>A0A833W3P0</accession>
<comment type="caution">
    <text evidence="1">The sequence shown here is derived from an EMBL/GenBank/DDBJ whole genome shotgun (WGS) entry which is preliminary data.</text>
</comment>
<dbReference type="EMBL" id="WNWW01000634">
    <property type="protein sequence ID" value="KAF3422877.1"/>
    <property type="molecule type" value="Genomic_DNA"/>
</dbReference>